<protein>
    <recommendedName>
        <fullName evidence="2">Transposase IS66 central domain-containing protein</fullName>
    </recommendedName>
</protein>
<dbReference type="EMBL" id="CP011518">
    <property type="protein sequence ID" value="ANJ86741.1"/>
    <property type="molecule type" value="Genomic_DNA"/>
</dbReference>
<proteinExistence type="predicted"/>
<evidence type="ECO:0000259" key="2">
    <source>
        <dbReference type="Pfam" id="PF03050"/>
    </source>
</evidence>
<dbReference type="RefSeq" id="WP_084010096.1">
    <property type="nucleotide sequence ID" value="NZ_CP011518.2"/>
</dbReference>
<keyword evidence="4" id="KW-1185">Reference proteome</keyword>
<name>A0A192B0Z9_9BURK</name>
<dbReference type="Pfam" id="PF03050">
    <property type="entry name" value="DDE_Tnp_IS66"/>
    <property type="match status" value="1"/>
</dbReference>
<gene>
    <name evidence="3" type="ORF">MB84_31325</name>
</gene>
<reference evidence="3" key="1">
    <citation type="submission" date="2016-06" db="EMBL/GenBank/DDBJ databases">
        <title>Pandoraea oxalativorans DSM 23570 Genome Sequencing.</title>
        <authorList>
            <person name="Ee R."/>
            <person name="Lim Y.-L."/>
            <person name="Yong D."/>
            <person name="Yin W.-F."/>
            <person name="Chan K.-G."/>
        </authorList>
    </citation>
    <scope>NUCLEOTIDE SEQUENCE</scope>
    <source>
        <strain evidence="3">DSM 23570</strain>
        <plasmid evidence="3">pPO70-1</plasmid>
    </source>
</reference>
<dbReference type="AlphaFoldDB" id="A0A192B0Z9"/>
<feature type="region of interest" description="Disordered" evidence="1">
    <location>
        <begin position="102"/>
        <end position="138"/>
    </location>
</feature>
<dbReference type="PANTHER" id="PTHR33678">
    <property type="entry name" value="BLL1576 PROTEIN"/>
    <property type="match status" value="1"/>
</dbReference>
<evidence type="ECO:0000256" key="1">
    <source>
        <dbReference type="SAM" id="MobiDB-lite"/>
    </source>
</evidence>
<evidence type="ECO:0000313" key="4">
    <source>
        <dbReference type="Proteomes" id="UP000035050"/>
    </source>
</evidence>
<dbReference type="KEGG" id="pox:MB84_31325"/>
<organism evidence="3 4">
    <name type="scientific">Pandoraea oxalativorans</name>
    <dbReference type="NCBI Taxonomy" id="573737"/>
    <lineage>
        <taxon>Bacteria</taxon>
        <taxon>Pseudomonadati</taxon>
        <taxon>Pseudomonadota</taxon>
        <taxon>Betaproteobacteria</taxon>
        <taxon>Burkholderiales</taxon>
        <taxon>Burkholderiaceae</taxon>
        <taxon>Pandoraea</taxon>
    </lineage>
</organism>
<dbReference type="PANTHER" id="PTHR33678:SF1">
    <property type="entry name" value="BLL1576 PROTEIN"/>
    <property type="match status" value="1"/>
</dbReference>
<geneLocation type="plasmid" evidence="3 4">
    <name>pPO70-1</name>
</geneLocation>
<feature type="domain" description="Transposase IS66 central" evidence="2">
    <location>
        <begin position="32"/>
        <end position="224"/>
    </location>
</feature>
<sequence>MIRHVRPKFSGTCCQTPVQAHAPSRPVARGARGLAGPGLLAHVLVGKYRAQTPLYRQAHIEERDGLGPDRSTMSERVGGVNRRWRPPVDAWYRHAMAGPTLHADDTPVPMSAPGKGKTAAGRPWASVRDERPTGSPQPAAVWMALTPNRKGEPLQRHLEPFAGLPRAGGFTGSDKVFNDHRTHAACRAHARRTFYGLTRSNPSPAAGEALDRIAALDAIEAQISGKPP</sequence>
<dbReference type="Proteomes" id="UP000035050">
    <property type="component" value="Plasmid pPO70-1"/>
</dbReference>
<dbReference type="InterPro" id="IPR052344">
    <property type="entry name" value="Transposase-related"/>
</dbReference>
<accession>A0A192B0Z9</accession>
<dbReference type="InterPro" id="IPR004291">
    <property type="entry name" value="Transposase_IS66_central"/>
</dbReference>
<keyword evidence="3" id="KW-0614">Plasmid</keyword>
<evidence type="ECO:0000313" key="3">
    <source>
        <dbReference type="EMBL" id="ANJ86741.1"/>
    </source>
</evidence>
<dbReference type="OrthoDB" id="9794514at2"/>